<dbReference type="Proteomes" id="UP000824881">
    <property type="component" value="Unassembled WGS sequence"/>
</dbReference>
<evidence type="ECO:0000313" key="1">
    <source>
        <dbReference type="EMBL" id="KAG9224077.1"/>
    </source>
</evidence>
<gene>
    <name evidence="1" type="ORF">CCMSSC00406_0010011</name>
</gene>
<comment type="caution">
    <text evidence="1">The sequence shown here is derived from an EMBL/GenBank/DDBJ whole genome shotgun (WGS) entry which is preliminary data.</text>
</comment>
<accession>A0ACB7J0J9</accession>
<name>A0ACB7J0J9_PLECO</name>
<sequence length="338" mass="37678">MPTPMLSAVMLLPSFLSVAGATVNAALRNVTIDDHFGDAMTHVVPSYIPPDEWSLSGGSARPIASLAHDETWHDVTYHPGNAPHKASFSFTGVSLYVYCIIANTPPPHSATFDAFANYTFFLDEELVGTYTHQAEKTHDFFYNVAVYVNQSMTNGSHSFSIAAYSKDQPVLLLFDYAVYTTTDESLDSATVSSQKPKTLHTSAETIENPQSSSHTSGVLYTSTNTPGVNNGPKSHPNVGAIISGTLGGIAFAICIRIFFVIRVRRRRRQQQRRRRRRRRQQQTRKMSGRQLSNRRKENAIPITHNHDGTIRELRQIIQDLRAEKRVMRAAMPPPHAAR</sequence>
<keyword evidence="2" id="KW-1185">Reference proteome</keyword>
<reference evidence="1 2" key="1">
    <citation type="journal article" date="2021" name="Appl. Environ. Microbiol.">
        <title>Genetic linkage and physical mapping for an oyster mushroom Pleurotus cornucopiae and QTL analysis for the trait cap color.</title>
        <authorList>
            <person name="Zhang Y."/>
            <person name="Gao W."/>
            <person name="Sonnenberg A."/>
            <person name="Chen Q."/>
            <person name="Zhang J."/>
            <person name="Huang C."/>
        </authorList>
    </citation>
    <scope>NUCLEOTIDE SEQUENCE [LARGE SCALE GENOMIC DNA]</scope>
    <source>
        <strain evidence="1">CCMSSC00406</strain>
    </source>
</reference>
<protein>
    <submittedName>
        <fullName evidence="1">Uncharacterized protein</fullName>
    </submittedName>
</protein>
<dbReference type="EMBL" id="WQMT02000004">
    <property type="protein sequence ID" value="KAG9224077.1"/>
    <property type="molecule type" value="Genomic_DNA"/>
</dbReference>
<evidence type="ECO:0000313" key="2">
    <source>
        <dbReference type="Proteomes" id="UP000824881"/>
    </source>
</evidence>
<organism evidence="1 2">
    <name type="scientific">Pleurotus cornucopiae</name>
    <name type="common">Cornucopia mushroom</name>
    <dbReference type="NCBI Taxonomy" id="5321"/>
    <lineage>
        <taxon>Eukaryota</taxon>
        <taxon>Fungi</taxon>
        <taxon>Dikarya</taxon>
        <taxon>Basidiomycota</taxon>
        <taxon>Agaricomycotina</taxon>
        <taxon>Agaricomycetes</taxon>
        <taxon>Agaricomycetidae</taxon>
        <taxon>Agaricales</taxon>
        <taxon>Pleurotineae</taxon>
        <taxon>Pleurotaceae</taxon>
        <taxon>Pleurotus</taxon>
    </lineage>
</organism>
<proteinExistence type="predicted"/>